<reference evidence="1 2" key="1">
    <citation type="submission" date="2024-09" db="EMBL/GenBank/DDBJ databases">
        <title>Chromosome-scale assembly of Riccia sorocarpa.</title>
        <authorList>
            <person name="Paukszto L."/>
        </authorList>
    </citation>
    <scope>NUCLEOTIDE SEQUENCE [LARGE SCALE GENOMIC DNA]</scope>
    <source>
        <strain evidence="1">LP-2024</strain>
        <tissue evidence="1">Aerial parts of the thallus</tissue>
    </source>
</reference>
<dbReference type="AlphaFoldDB" id="A0ABD3HUL6"/>
<protein>
    <submittedName>
        <fullName evidence="1">Uncharacterized protein</fullName>
    </submittedName>
</protein>
<name>A0ABD3HUL6_9MARC</name>
<organism evidence="1 2">
    <name type="scientific">Riccia sorocarpa</name>
    <dbReference type="NCBI Taxonomy" id="122646"/>
    <lineage>
        <taxon>Eukaryota</taxon>
        <taxon>Viridiplantae</taxon>
        <taxon>Streptophyta</taxon>
        <taxon>Embryophyta</taxon>
        <taxon>Marchantiophyta</taxon>
        <taxon>Marchantiopsida</taxon>
        <taxon>Marchantiidae</taxon>
        <taxon>Marchantiales</taxon>
        <taxon>Ricciaceae</taxon>
        <taxon>Riccia</taxon>
    </lineage>
</organism>
<sequence length="73" mass="8131">MGVLMGALFGALEVPLQMDTMTTKQHLIYQARAMGSKSKEYDENLCCDGGHILRSYMLLRRLLTVLLNGPPFA</sequence>
<accession>A0ABD3HUL6</accession>
<dbReference type="EMBL" id="JBJQOH010000003">
    <property type="protein sequence ID" value="KAL3694461.1"/>
    <property type="molecule type" value="Genomic_DNA"/>
</dbReference>
<dbReference type="Proteomes" id="UP001633002">
    <property type="component" value="Unassembled WGS sequence"/>
</dbReference>
<comment type="caution">
    <text evidence="1">The sequence shown here is derived from an EMBL/GenBank/DDBJ whole genome shotgun (WGS) entry which is preliminary data.</text>
</comment>
<gene>
    <name evidence="1" type="ORF">R1sor_008112</name>
</gene>
<keyword evidence="2" id="KW-1185">Reference proteome</keyword>
<evidence type="ECO:0000313" key="1">
    <source>
        <dbReference type="EMBL" id="KAL3694461.1"/>
    </source>
</evidence>
<evidence type="ECO:0000313" key="2">
    <source>
        <dbReference type="Proteomes" id="UP001633002"/>
    </source>
</evidence>
<proteinExistence type="predicted"/>